<evidence type="ECO:0000256" key="1">
    <source>
        <dbReference type="ARBA" id="ARBA00008494"/>
    </source>
</evidence>
<name>A0A420HUS6_9PEZI</name>
<dbReference type="AlphaFoldDB" id="A0A420HUS6"/>
<gene>
    <name evidence="4" type="ORF">OnM2_044021</name>
</gene>
<keyword evidence="2" id="KW-0227">DNA damage</keyword>
<dbReference type="GO" id="GO:0006281">
    <property type="term" value="P:DNA repair"/>
    <property type="evidence" value="ECO:0007669"/>
    <property type="project" value="UniProtKB-UniRule"/>
</dbReference>
<comment type="function">
    <text evidence="2">Acts in DNA repair and mutagenesis. Involved in promoting resistance to ionizing radiation and UV light, as well as regulating cell cycle progression after irradiation.</text>
</comment>
<dbReference type="GO" id="GO:0071479">
    <property type="term" value="P:cellular response to ionizing radiation"/>
    <property type="evidence" value="ECO:0007669"/>
    <property type="project" value="TreeGrafter"/>
</dbReference>
<sequence>MIILKFSLNPDALSKFYDILICLGKYSEYVSIEASEQKLVLTTLNSTKSAYASFTLSANKFFSKYDFKPLRTKNGLKDKFDLKIYNRALLSVFKGRFSDQSKEKETAVEKCDAYIDDDEDGNSQSRFVIEITCRHGVRKVYKLTFESQTSMHAFFDKESASNSWSISSKVLREFTDHFGPGTEQLDIYLEGGRVNFTSFTEKILLGNEILKKPLHTTIAMDILEFTEFAVEELLHTVINVKDFKAIVAHCGILNVMVKVSYSQPSSPMQVTYDLDGIMSNFILMTVGGLSFMSTLNQKQKEPKRPVSRQSRGTRQPLHKKSSPKRSISKEPPDKAFVSERSTQPRIVKPSPPPPKPSIQSESLFLPREDQDQKWEPLNFDEEDEEMLLWDAGEKDRTTFDSGRRFSMSLTNDEIVKNDSNEMISEGVPPTQKLSQVRKLGIFD</sequence>
<accession>A0A420HUS6</accession>
<dbReference type="InterPro" id="IPR046938">
    <property type="entry name" value="DNA_clamp_sf"/>
</dbReference>
<dbReference type="STRING" id="212602.A0A420HUS6"/>
<dbReference type="GO" id="GO:0000076">
    <property type="term" value="P:DNA replication checkpoint signaling"/>
    <property type="evidence" value="ECO:0007669"/>
    <property type="project" value="TreeGrafter"/>
</dbReference>
<dbReference type="InterPro" id="IPR007268">
    <property type="entry name" value="Rad9/Ddc1"/>
</dbReference>
<evidence type="ECO:0000313" key="4">
    <source>
        <dbReference type="EMBL" id="RKF61170.1"/>
    </source>
</evidence>
<feature type="region of interest" description="Disordered" evidence="3">
    <location>
        <begin position="296"/>
        <end position="369"/>
    </location>
</feature>
<dbReference type="OrthoDB" id="60092at2759"/>
<evidence type="ECO:0000313" key="5">
    <source>
        <dbReference type="Proteomes" id="UP000286134"/>
    </source>
</evidence>
<dbReference type="Proteomes" id="UP000286134">
    <property type="component" value="Unassembled WGS sequence"/>
</dbReference>
<feature type="compositionally biased region" description="Basic and acidic residues" evidence="3">
    <location>
        <begin position="327"/>
        <end position="337"/>
    </location>
</feature>
<organism evidence="4 5">
    <name type="scientific">Erysiphe neolycopersici</name>
    <dbReference type="NCBI Taxonomy" id="212602"/>
    <lineage>
        <taxon>Eukaryota</taxon>
        <taxon>Fungi</taxon>
        <taxon>Dikarya</taxon>
        <taxon>Ascomycota</taxon>
        <taxon>Pezizomycotina</taxon>
        <taxon>Leotiomycetes</taxon>
        <taxon>Erysiphales</taxon>
        <taxon>Erysiphaceae</taxon>
        <taxon>Erysiphe</taxon>
    </lineage>
</organism>
<dbReference type="GO" id="GO:0031573">
    <property type="term" value="P:mitotic intra-S DNA damage checkpoint signaling"/>
    <property type="evidence" value="ECO:0007669"/>
    <property type="project" value="TreeGrafter"/>
</dbReference>
<dbReference type="PANTHER" id="PTHR15237:SF0">
    <property type="entry name" value="CELL CYCLE CHECKPOINT CONTROL PROTEIN"/>
    <property type="match status" value="1"/>
</dbReference>
<dbReference type="Pfam" id="PF04139">
    <property type="entry name" value="Rad9"/>
    <property type="match status" value="1"/>
</dbReference>
<keyword evidence="5" id="KW-1185">Reference proteome</keyword>
<reference evidence="4 5" key="1">
    <citation type="journal article" date="2018" name="BMC Genomics">
        <title>Comparative genome analyses reveal sequence features reflecting distinct modes of host-adaptation between dicot and monocot powdery mildew.</title>
        <authorList>
            <person name="Wu Y."/>
            <person name="Ma X."/>
            <person name="Pan Z."/>
            <person name="Kale S.D."/>
            <person name="Song Y."/>
            <person name="King H."/>
            <person name="Zhang Q."/>
            <person name="Presley C."/>
            <person name="Deng X."/>
            <person name="Wei C.I."/>
            <person name="Xiao S."/>
        </authorList>
    </citation>
    <scope>NUCLEOTIDE SEQUENCE [LARGE SCALE GENOMIC DNA]</scope>
    <source>
        <strain evidence="4">UMSG2</strain>
    </source>
</reference>
<dbReference type="GO" id="GO:0030896">
    <property type="term" value="C:checkpoint clamp complex"/>
    <property type="evidence" value="ECO:0007669"/>
    <property type="project" value="UniProtKB-UniRule"/>
</dbReference>
<evidence type="ECO:0000256" key="3">
    <source>
        <dbReference type="SAM" id="MobiDB-lite"/>
    </source>
</evidence>
<evidence type="ECO:0000256" key="2">
    <source>
        <dbReference type="PIRNR" id="PIRNR009303"/>
    </source>
</evidence>
<protein>
    <recommendedName>
        <fullName evidence="2">DNA repair protein rad9</fullName>
    </recommendedName>
</protein>
<dbReference type="Gene3D" id="3.70.10.10">
    <property type="match status" value="1"/>
</dbReference>
<dbReference type="InterPro" id="IPR026584">
    <property type="entry name" value="Rad9"/>
</dbReference>
<proteinExistence type="inferred from homology"/>
<dbReference type="EMBL" id="MCFK01004457">
    <property type="protein sequence ID" value="RKF61170.1"/>
    <property type="molecule type" value="Genomic_DNA"/>
</dbReference>
<comment type="caution">
    <text evidence="4">The sequence shown here is derived from an EMBL/GenBank/DDBJ whole genome shotgun (WGS) entry which is preliminary data.</text>
</comment>
<dbReference type="PANTHER" id="PTHR15237">
    <property type="entry name" value="DNA REPAIR PROTEIN RAD9"/>
    <property type="match status" value="1"/>
</dbReference>
<dbReference type="SUPFAM" id="SSF55979">
    <property type="entry name" value="DNA clamp"/>
    <property type="match status" value="1"/>
</dbReference>
<dbReference type="PIRSF" id="PIRSF009303">
    <property type="entry name" value="Cell_cycle_RAD9"/>
    <property type="match status" value="1"/>
</dbReference>
<comment type="similarity">
    <text evidence="1 2">Belongs to the rad9 family.</text>
</comment>